<organism evidence="2 3">
    <name type="scientific">Coptis chinensis</name>
    <dbReference type="NCBI Taxonomy" id="261450"/>
    <lineage>
        <taxon>Eukaryota</taxon>
        <taxon>Viridiplantae</taxon>
        <taxon>Streptophyta</taxon>
        <taxon>Embryophyta</taxon>
        <taxon>Tracheophyta</taxon>
        <taxon>Spermatophyta</taxon>
        <taxon>Magnoliopsida</taxon>
        <taxon>Ranunculales</taxon>
        <taxon>Ranunculaceae</taxon>
        <taxon>Coptidoideae</taxon>
        <taxon>Coptis</taxon>
    </lineage>
</organism>
<evidence type="ECO:0000313" key="2">
    <source>
        <dbReference type="EMBL" id="KAF9617559.1"/>
    </source>
</evidence>
<dbReference type="PANTHER" id="PTHR32246:SF17">
    <property type="entry name" value="BON1-ASSOCIATED PROTEIN 2"/>
    <property type="match status" value="1"/>
</dbReference>
<dbReference type="Pfam" id="PF00168">
    <property type="entry name" value="C2"/>
    <property type="match status" value="1"/>
</dbReference>
<dbReference type="AlphaFoldDB" id="A0A835M8D9"/>
<dbReference type="Proteomes" id="UP000631114">
    <property type="component" value="Unassembled WGS sequence"/>
</dbReference>
<dbReference type="OrthoDB" id="884464at2759"/>
<dbReference type="SMART" id="SM00239">
    <property type="entry name" value="C2"/>
    <property type="match status" value="1"/>
</dbReference>
<dbReference type="SUPFAM" id="SSF49562">
    <property type="entry name" value="C2 domain (Calcium/lipid-binding domain, CaLB)"/>
    <property type="match status" value="1"/>
</dbReference>
<dbReference type="CDD" id="cd04051">
    <property type="entry name" value="C2_SRC2_like"/>
    <property type="match status" value="1"/>
</dbReference>
<dbReference type="InterPro" id="IPR044750">
    <property type="entry name" value="C2_SRC2/BAP"/>
</dbReference>
<dbReference type="PANTHER" id="PTHR32246">
    <property type="entry name" value="INGRESSION PROTEIN FIC1"/>
    <property type="match status" value="1"/>
</dbReference>
<dbReference type="InterPro" id="IPR000008">
    <property type="entry name" value="C2_dom"/>
</dbReference>
<evidence type="ECO:0000313" key="3">
    <source>
        <dbReference type="Proteomes" id="UP000631114"/>
    </source>
</evidence>
<dbReference type="EMBL" id="JADFTS010000003">
    <property type="protein sequence ID" value="KAF9617559.1"/>
    <property type="molecule type" value="Genomic_DNA"/>
</dbReference>
<proteinExistence type="predicted"/>
<feature type="domain" description="C2" evidence="1">
    <location>
        <begin position="1"/>
        <end position="106"/>
    </location>
</feature>
<sequence length="186" mass="20454">MEKSSSRLLEIKIISAEDLRIDSRSTKKNAFVTIRTAANKLISTSMDSEGGSYPSWHENFELPLPHNVNHISLDVKCMNGSTVRTIGSASIPCSDFLEDWVPPNCLHFLSYRLRDSDGKRNGIVNLCIRLINPNYRPPILASTEVQAQGYKISNACKSTTRSCAQTGYSNTGGIAIGMPVTKGYVI</sequence>
<name>A0A835M8D9_9MAGN</name>
<gene>
    <name evidence="2" type="ORF">IFM89_037371</name>
</gene>
<reference evidence="2 3" key="1">
    <citation type="submission" date="2020-10" db="EMBL/GenBank/DDBJ databases">
        <title>The Coptis chinensis genome and diversification of protoberbering-type alkaloids.</title>
        <authorList>
            <person name="Wang B."/>
            <person name="Shu S."/>
            <person name="Song C."/>
            <person name="Liu Y."/>
        </authorList>
    </citation>
    <scope>NUCLEOTIDE SEQUENCE [LARGE SCALE GENOMIC DNA]</scope>
    <source>
        <strain evidence="2">HL-2020</strain>
        <tissue evidence="2">Leaf</tissue>
    </source>
</reference>
<keyword evidence="3" id="KW-1185">Reference proteome</keyword>
<evidence type="ECO:0000259" key="1">
    <source>
        <dbReference type="PROSITE" id="PS50004"/>
    </source>
</evidence>
<dbReference type="GO" id="GO:0006952">
    <property type="term" value="P:defense response"/>
    <property type="evidence" value="ECO:0007669"/>
    <property type="project" value="InterPro"/>
</dbReference>
<dbReference type="InterPro" id="IPR035892">
    <property type="entry name" value="C2_domain_sf"/>
</dbReference>
<dbReference type="PROSITE" id="PS50004">
    <property type="entry name" value="C2"/>
    <property type="match status" value="1"/>
</dbReference>
<comment type="caution">
    <text evidence="2">The sequence shown here is derived from an EMBL/GenBank/DDBJ whole genome shotgun (WGS) entry which is preliminary data.</text>
</comment>
<accession>A0A835M8D9</accession>
<dbReference type="Gene3D" id="2.60.40.150">
    <property type="entry name" value="C2 domain"/>
    <property type="match status" value="1"/>
</dbReference>
<protein>
    <recommendedName>
        <fullName evidence="1">C2 domain-containing protein</fullName>
    </recommendedName>
</protein>